<dbReference type="SUPFAM" id="SSF52540">
    <property type="entry name" value="P-loop containing nucleoside triphosphate hydrolases"/>
    <property type="match status" value="1"/>
</dbReference>
<evidence type="ECO:0000256" key="3">
    <source>
        <dbReference type="ARBA" id="ARBA00022840"/>
    </source>
</evidence>
<evidence type="ECO:0000313" key="6">
    <source>
        <dbReference type="Proteomes" id="UP000269689"/>
    </source>
</evidence>
<dbReference type="InterPro" id="IPR003593">
    <property type="entry name" value="AAA+_ATPase"/>
</dbReference>
<keyword evidence="1" id="KW-0813">Transport</keyword>
<keyword evidence="3 5" id="KW-0067">ATP-binding</keyword>
<feature type="domain" description="ABC transporter" evidence="4">
    <location>
        <begin position="2"/>
        <end position="236"/>
    </location>
</feature>
<dbReference type="PROSITE" id="PS00211">
    <property type="entry name" value="ABC_TRANSPORTER_1"/>
    <property type="match status" value="1"/>
</dbReference>
<dbReference type="InterPro" id="IPR050093">
    <property type="entry name" value="ABC_SmlMolc_Importer"/>
</dbReference>
<dbReference type="Gene3D" id="3.40.50.300">
    <property type="entry name" value="P-loop containing nucleotide triphosphate hydrolases"/>
    <property type="match status" value="1"/>
</dbReference>
<evidence type="ECO:0000256" key="2">
    <source>
        <dbReference type="ARBA" id="ARBA00022741"/>
    </source>
</evidence>
<dbReference type="RefSeq" id="WP_246002280.1">
    <property type="nucleotide sequence ID" value="NZ_RKQK01000002.1"/>
</dbReference>
<evidence type="ECO:0000259" key="4">
    <source>
        <dbReference type="PROSITE" id="PS50893"/>
    </source>
</evidence>
<dbReference type="EMBL" id="RKQK01000002">
    <property type="protein sequence ID" value="RPE67003.1"/>
    <property type="molecule type" value="Genomic_DNA"/>
</dbReference>
<protein>
    <submittedName>
        <fullName evidence="5">Putative spermidine/putrescine transport system ATP-binding protein</fullName>
    </submittedName>
</protein>
<dbReference type="GO" id="GO:0016887">
    <property type="term" value="F:ATP hydrolysis activity"/>
    <property type="evidence" value="ECO:0007669"/>
    <property type="project" value="InterPro"/>
</dbReference>
<reference evidence="5 6" key="1">
    <citation type="submission" date="2018-11" db="EMBL/GenBank/DDBJ databases">
        <title>Genomic Encyclopedia of Type Strains, Phase IV (KMG-IV): sequencing the most valuable type-strain genomes for metagenomic binning, comparative biology and taxonomic classification.</title>
        <authorList>
            <person name="Goeker M."/>
        </authorList>
    </citation>
    <scope>NUCLEOTIDE SEQUENCE [LARGE SCALE GENOMIC DNA]</scope>
    <source>
        <strain evidence="5 6">DSM 104731</strain>
    </source>
</reference>
<dbReference type="SMART" id="SM00382">
    <property type="entry name" value="AAA"/>
    <property type="match status" value="1"/>
</dbReference>
<accession>A0A3N4U8D6</accession>
<proteinExistence type="predicted"/>
<dbReference type="GO" id="GO:0005524">
    <property type="term" value="F:ATP binding"/>
    <property type="evidence" value="ECO:0007669"/>
    <property type="project" value="UniProtKB-KW"/>
</dbReference>
<dbReference type="InterPro" id="IPR027417">
    <property type="entry name" value="P-loop_NTPase"/>
</dbReference>
<dbReference type="InterPro" id="IPR017871">
    <property type="entry name" value="ABC_transporter-like_CS"/>
</dbReference>
<dbReference type="Pfam" id="PF00005">
    <property type="entry name" value="ABC_tran"/>
    <property type="match status" value="1"/>
</dbReference>
<name>A0A3N4U8D6_9RHOB</name>
<keyword evidence="2" id="KW-0547">Nucleotide-binding</keyword>
<dbReference type="AlphaFoldDB" id="A0A3N4U8D6"/>
<dbReference type="Proteomes" id="UP000269689">
    <property type="component" value="Unassembled WGS sequence"/>
</dbReference>
<dbReference type="PROSITE" id="PS50893">
    <property type="entry name" value="ABC_TRANSPORTER_2"/>
    <property type="match status" value="1"/>
</dbReference>
<dbReference type="PANTHER" id="PTHR42781">
    <property type="entry name" value="SPERMIDINE/PUTRESCINE IMPORT ATP-BINDING PROTEIN POTA"/>
    <property type="match status" value="1"/>
</dbReference>
<evidence type="ECO:0000256" key="1">
    <source>
        <dbReference type="ARBA" id="ARBA00022448"/>
    </source>
</evidence>
<evidence type="ECO:0000313" key="5">
    <source>
        <dbReference type="EMBL" id="RPE67003.1"/>
    </source>
</evidence>
<sequence>MLTLSQISRFYGDTVALDGVDFVVPEDTYMSLLGASGSGKTTLLRLIAGFEEPNHGEISINSKRIDGQAPHLRDIGFVFQNFALFPHLSVAENVAFGLRYRAENPLSNNSEILDRTQEALKLVGLDGFGHRGVGAISGGQRQRVALARTLVCEPRIVLLDEPLGALDANLRARMCDELRAIRERLGVSFLHVTGSETEALTMGDEVAVLANGRITQSDAPDTLFSQPRTAEAARHMNAWNTFDGGLCGDALSNQEIAVRFDQMEVCAPGTAPQDHLSLKAQYLTGEFNGPTALSFFRASDGSLLQIIDHLSQPRLPDLIEGQDYDLHFSSNALRQFHGAA</sequence>
<organism evidence="5 6">
    <name type="scientific">Pacificibacter maritimus</name>
    <dbReference type="NCBI Taxonomy" id="762213"/>
    <lineage>
        <taxon>Bacteria</taxon>
        <taxon>Pseudomonadati</taxon>
        <taxon>Pseudomonadota</taxon>
        <taxon>Alphaproteobacteria</taxon>
        <taxon>Rhodobacterales</taxon>
        <taxon>Roseobacteraceae</taxon>
        <taxon>Pacificibacter</taxon>
    </lineage>
</organism>
<keyword evidence="6" id="KW-1185">Reference proteome</keyword>
<dbReference type="InterPro" id="IPR003439">
    <property type="entry name" value="ABC_transporter-like_ATP-bd"/>
</dbReference>
<dbReference type="PANTHER" id="PTHR42781:SF4">
    <property type="entry name" value="SPERMIDINE_PUTRESCINE IMPORT ATP-BINDING PROTEIN POTA"/>
    <property type="match status" value="1"/>
</dbReference>
<comment type="caution">
    <text evidence="5">The sequence shown here is derived from an EMBL/GenBank/DDBJ whole genome shotgun (WGS) entry which is preliminary data.</text>
</comment>
<gene>
    <name evidence="5" type="ORF">EDD53_1407</name>
</gene>